<feature type="compositionally biased region" description="Basic and acidic residues" evidence="1">
    <location>
        <begin position="19"/>
        <end position="29"/>
    </location>
</feature>
<dbReference type="InParanoid" id="A2EMP4"/>
<proteinExistence type="predicted"/>
<dbReference type="OrthoDB" id="10666872at2759"/>
<protein>
    <submittedName>
        <fullName evidence="2">Uncharacterized protein</fullName>
    </submittedName>
</protein>
<dbReference type="AlphaFoldDB" id="A2EMP4"/>
<organism evidence="2 3">
    <name type="scientific">Trichomonas vaginalis (strain ATCC PRA-98 / G3)</name>
    <dbReference type="NCBI Taxonomy" id="412133"/>
    <lineage>
        <taxon>Eukaryota</taxon>
        <taxon>Metamonada</taxon>
        <taxon>Parabasalia</taxon>
        <taxon>Trichomonadida</taxon>
        <taxon>Trichomonadidae</taxon>
        <taxon>Trichomonas</taxon>
    </lineage>
</organism>
<dbReference type="KEGG" id="tva:4763989"/>
<dbReference type="VEuPathDB" id="TrichDB:TVAG_349670"/>
<dbReference type="EMBL" id="DS113432">
    <property type="protein sequence ID" value="EAY06114.1"/>
    <property type="molecule type" value="Genomic_DNA"/>
</dbReference>
<gene>
    <name evidence="2" type="ORF">TVAG_349670</name>
</gene>
<evidence type="ECO:0000313" key="3">
    <source>
        <dbReference type="Proteomes" id="UP000001542"/>
    </source>
</evidence>
<dbReference type="Proteomes" id="UP000001542">
    <property type="component" value="Unassembled WGS sequence"/>
</dbReference>
<evidence type="ECO:0000313" key="2">
    <source>
        <dbReference type="EMBL" id="EAY06114.1"/>
    </source>
</evidence>
<keyword evidence="3" id="KW-1185">Reference proteome</keyword>
<name>A2EMP4_TRIV3</name>
<evidence type="ECO:0000256" key="1">
    <source>
        <dbReference type="SAM" id="MobiDB-lite"/>
    </source>
</evidence>
<reference evidence="2" key="2">
    <citation type="journal article" date="2007" name="Science">
        <title>Draft genome sequence of the sexually transmitted pathogen Trichomonas vaginalis.</title>
        <authorList>
            <person name="Carlton J.M."/>
            <person name="Hirt R.P."/>
            <person name="Silva J.C."/>
            <person name="Delcher A.L."/>
            <person name="Schatz M."/>
            <person name="Zhao Q."/>
            <person name="Wortman J.R."/>
            <person name="Bidwell S.L."/>
            <person name="Alsmark U.C.M."/>
            <person name="Besteiro S."/>
            <person name="Sicheritz-Ponten T."/>
            <person name="Noel C.J."/>
            <person name="Dacks J.B."/>
            <person name="Foster P.G."/>
            <person name="Simillion C."/>
            <person name="Van de Peer Y."/>
            <person name="Miranda-Saavedra D."/>
            <person name="Barton G.J."/>
            <person name="Westrop G.D."/>
            <person name="Mueller S."/>
            <person name="Dessi D."/>
            <person name="Fiori P.L."/>
            <person name="Ren Q."/>
            <person name="Paulsen I."/>
            <person name="Zhang H."/>
            <person name="Bastida-Corcuera F.D."/>
            <person name="Simoes-Barbosa A."/>
            <person name="Brown M.T."/>
            <person name="Hayes R.D."/>
            <person name="Mukherjee M."/>
            <person name="Okumura C.Y."/>
            <person name="Schneider R."/>
            <person name="Smith A.J."/>
            <person name="Vanacova S."/>
            <person name="Villalvazo M."/>
            <person name="Haas B.J."/>
            <person name="Pertea M."/>
            <person name="Feldblyum T.V."/>
            <person name="Utterback T.R."/>
            <person name="Shu C.L."/>
            <person name="Osoegawa K."/>
            <person name="de Jong P.J."/>
            <person name="Hrdy I."/>
            <person name="Horvathova L."/>
            <person name="Zubacova Z."/>
            <person name="Dolezal P."/>
            <person name="Malik S.B."/>
            <person name="Logsdon J.M. Jr."/>
            <person name="Henze K."/>
            <person name="Gupta A."/>
            <person name="Wang C.C."/>
            <person name="Dunne R.L."/>
            <person name="Upcroft J.A."/>
            <person name="Upcroft P."/>
            <person name="White O."/>
            <person name="Salzberg S.L."/>
            <person name="Tang P."/>
            <person name="Chiu C.-H."/>
            <person name="Lee Y.-S."/>
            <person name="Embley T.M."/>
            <person name="Coombs G.H."/>
            <person name="Mottram J.C."/>
            <person name="Tachezy J."/>
            <person name="Fraser-Liggett C.M."/>
            <person name="Johnson P.J."/>
        </authorList>
    </citation>
    <scope>NUCLEOTIDE SEQUENCE [LARGE SCALE GENOMIC DNA]</scope>
    <source>
        <strain evidence="2">G3</strain>
    </source>
</reference>
<sequence>MSSPIGSPNEDLGLAGSEPEARAVDKLQDPPKLPFLSASMPNGEKVPPELRQILQYCYILDQKKRQAATKAEETTIKIRIPPRPQKKPKITYYEEDDEGPVEAIRLPISNKLRIDINKNRSKFRSPLKILTPKRVFTPDWESAEISKSKNECFSHDDDSDTEPDGYYKNLDDTELHKRLEIFENRIIYGSYKRVLHPAEAINLLQKDMNLVMTKEESEKAERYNQLDEVQIIPSFWEPRPYDKPENMLSSEQSIELTTKIIQSTIRPERPKTPYKSEKKSKIKRSVSVSITASKKMRPRKIETDPNVLTLPYGTFETDDEDALSEWEDFI</sequence>
<dbReference type="VEuPathDB" id="TrichDB:TVAGG3_0810450"/>
<reference evidence="2" key="1">
    <citation type="submission" date="2006-10" db="EMBL/GenBank/DDBJ databases">
        <authorList>
            <person name="Amadeo P."/>
            <person name="Zhao Q."/>
            <person name="Wortman J."/>
            <person name="Fraser-Liggett C."/>
            <person name="Carlton J."/>
        </authorList>
    </citation>
    <scope>NUCLEOTIDE SEQUENCE</scope>
    <source>
        <strain evidence="2">G3</strain>
    </source>
</reference>
<accession>A2EMP4</accession>
<dbReference type="RefSeq" id="XP_001318337.1">
    <property type="nucleotide sequence ID" value="XM_001318302.1"/>
</dbReference>
<feature type="region of interest" description="Disordered" evidence="1">
    <location>
        <begin position="1"/>
        <end position="44"/>
    </location>
</feature>